<feature type="non-terminal residue" evidence="2">
    <location>
        <position position="1"/>
    </location>
</feature>
<feature type="transmembrane region" description="Helical" evidence="1">
    <location>
        <begin position="94"/>
        <end position="110"/>
    </location>
</feature>
<dbReference type="PANTHER" id="PTHR14754:SF35">
    <property type="entry name" value="TYPE VII SECRETION SYSTEM ACCESSORY FACTOR ESAA"/>
    <property type="match status" value="1"/>
</dbReference>
<comment type="caution">
    <text evidence="2">The sequence shown here is derived from an EMBL/GenBank/DDBJ whole genome shotgun (WGS) entry which is preliminary data.</text>
</comment>
<evidence type="ECO:0000256" key="1">
    <source>
        <dbReference type="SAM" id="Phobius"/>
    </source>
</evidence>
<dbReference type="AlphaFoldDB" id="A0A151LMI7"/>
<organism evidence="2 3">
    <name type="scientific">Plasmodium reichenowi</name>
    <dbReference type="NCBI Taxonomy" id="5854"/>
    <lineage>
        <taxon>Eukaryota</taxon>
        <taxon>Sar</taxon>
        <taxon>Alveolata</taxon>
        <taxon>Apicomplexa</taxon>
        <taxon>Aconoidasida</taxon>
        <taxon>Haemosporida</taxon>
        <taxon>Plasmodiidae</taxon>
        <taxon>Plasmodium</taxon>
        <taxon>Plasmodium (Laverania)</taxon>
    </lineage>
</organism>
<sequence length="143" mass="17775">KKKKKKKNYDKNKMVLEYDDDQKTNLTNMFKSYNMRGKKDTMPSIELFHIHVHHKLIEQTYRESPNYSNYNLYKRIIRCVLHMLHEKCYKNSKYFYYVFINKLITIYHFLNEHHMSSKVYLYIYEIYNIIKRDKVESLLNQIL</sequence>
<keyword evidence="1" id="KW-1133">Transmembrane helix</keyword>
<dbReference type="VEuPathDB" id="PlasmoDB:PRCDC_0702100"/>
<keyword evidence="1" id="KW-0812">Transmembrane</keyword>
<dbReference type="PANTHER" id="PTHR14754">
    <property type="entry name" value="TRANSCRIPTION ELONGATION FACTOR A"/>
    <property type="match status" value="1"/>
</dbReference>
<protein>
    <submittedName>
        <fullName evidence="2">Putative membrane protein</fullName>
    </submittedName>
</protein>
<dbReference type="RefSeq" id="XP_019970599.1">
    <property type="nucleotide sequence ID" value="XM_020114642.1"/>
</dbReference>
<evidence type="ECO:0000313" key="2">
    <source>
        <dbReference type="EMBL" id="KYO00366.1"/>
    </source>
</evidence>
<keyword evidence="1" id="KW-0472">Membrane</keyword>
<dbReference type="EMBL" id="LVLA01000008">
    <property type="protein sequence ID" value="KYO00366.1"/>
    <property type="molecule type" value="Genomic_DNA"/>
</dbReference>
<proteinExistence type="predicted"/>
<dbReference type="VEuPathDB" id="PlasmoDB:PRG01_0702100"/>
<reference evidence="2 3" key="1">
    <citation type="journal article" date="2016" name="Nat. Commun.">
        <title>Genomes of cryptic chimpanzee Plasmodium species reveal key evolutionary events leading to human malaria.</title>
        <authorList>
            <person name="Sundararaman S.A."/>
            <person name="Plenderleith L.J."/>
            <person name="Liu W."/>
            <person name="Loy D.E."/>
            <person name="Learn G.H."/>
            <person name="Li Y."/>
            <person name="Shaw K.S."/>
            <person name="Ayouba A."/>
            <person name="Peeters M."/>
            <person name="Speede S."/>
            <person name="Shaw G.M."/>
            <person name="Bushman F.D."/>
            <person name="Brisson D."/>
            <person name="Rayner J.C."/>
            <person name="Sharp P.M."/>
            <person name="Hahn B.H."/>
        </authorList>
    </citation>
    <scope>NUCLEOTIDE SEQUENCE [LARGE SCALE GENOMIC DNA]</scope>
    <source>
        <strain evidence="2 3">SY57</strain>
    </source>
</reference>
<evidence type="ECO:0000313" key="3">
    <source>
        <dbReference type="Proteomes" id="UP000076359"/>
    </source>
</evidence>
<gene>
    <name evidence="2" type="ORF">PRSY57_0702100</name>
</gene>
<dbReference type="Proteomes" id="UP000076359">
    <property type="component" value="Unassembled WGS sequence"/>
</dbReference>
<dbReference type="GeneID" id="24530271"/>
<name>A0A151LMI7_PLARE</name>
<accession>A0A151LMI7</accession>